<proteinExistence type="predicted"/>
<dbReference type="Proteomes" id="UP001163321">
    <property type="component" value="Chromosome 5"/>
</dbReference>
<protein>
    <submittedName>
        <fullName evidence="1">Uncharacterized protein</fullName>
    </submittedName>
</protein>
<keyword evidence="2" id="KW-1185">Reference proteome</keyword>
<evidence type="ECO:0000313" key="1">
    <source>
        <dbReference type="EMBL" id="KAI9911814.1"/>
    </source>
</evidence>
<organism evidence="1 2">
    <name type="scientific">Peronosclerospora sorghi</name>
    <dbReference type="NCBI Taxonomy" id="230839"/>
    <lineage>
        <taxon>Eukaryota</taxon>
        <taxon>Sar</taxon>
        <taxon>Stramenopiles</taxon>
        <taxon>Oomycota</taxon>
        <taxon>Peronosporomycetes</taxon>
        <taxon>Peronosporales</taxon>
        <taxon>Peronosporaceae</taxon>
        <taxon>Peronosclerospora</taxon>
    </lineage>
</organism>
<reference evidence="1 2" key="1">
    <citation type="journal article" date="2022" name="bioRxiv">
        <title>The genome of the oomycete Peronosclerospora sorghi, a cosmopolitan pathogen of maize and sorghum, is inflated with dispersed pseudogenes.</title>
        <authorList>
            <person name="Fletcher K."/>
            <person name="Martin F."/>
            <person name="Isakeit T."/>
            <person name="Cavanaugh K."/>
            <person name="Magill C."/>
            <person name="Michelmore R."/>
        </authorList>
    </citation>
    <scope>NUCLEOTIDE SEQUENCE [LARGE SCALE GENOMIC DNA]</scope>
    <source>
        <strain evidence="1">P6</strain>
    </source>
</reference>
<accession>A0ACC0VZA7</accession>
<comment type="caution">
    <text evidence="1">The sequence shown here is derived from an EMBL/GenBank/DDBJ whole genome shotgun (WGS) entry which is preliminary data.</text>
</comment>
<dbReference type="EMBL" id="CM047584">
    <property type="protein sequence ID" value="KAI9911814.1"/>
    <property type="molecule type" value="Genomic_DNA"/>
</dbReference>
<sequence length="149" mass="16741">MEEAYAIKRTQFLGKHMTYVCQNANGPCPLLAIANVLLLRGQLSLEGVIEPPGFVCAQNLMRIVHGRLLDTNPPLKNASELQRLTQEKTLKDVERLLPSMLVGLDVNVRFHRITDFEYTVACAVFDMLDIVLVHGWLLDDQDHSTVGSR</sequence>
<evidence type="ECO:0000313" key="2">
    <source>
        <dbReference type="Proteomes" id="UP001163321"/>
    </source>
</evidence>
<name>A0ACC0VZA7_9STRA</name>
<gene>
    <name evidence="1" type="ORF">PsorP6_009657</name>
</gene>